<organism evidence="1 2">
    <name type="scientific">Granulicella cerasi</name>
    <dbReference type="NCBI Taxonomy" id="741063"/>
    <lineage>
        <taxon>Bacteria</taxon>
        <taxon>Pseudomonadati</taxon>
        <taxon>Acidobacteriota</taxon>
        <taxon>Terriglobia</taxon>
        <taxon>Terriglobales</taxon>
        <taxon>Acidobacteriaceae</taxon>
        <taxon>Granulicella</taxon>
    </lineage>
</organism>
<gene>
    <name evidence="1" type="ORF">ACFQBQ_06825</name>
</gene>
<comment type="caution">
    <text evidence="1">The sequence shown here is derived from an EMBL/GenBank/DDBJ whole genome shotgun (WGS) entry which is preliminary data.</text>
</comment>
<evidence type="ECO:0000313" key="2">
    <source>
        <dbReference type="Proteomes" id="UP001596391"/>
    </source>
</evidence>
<dbReference type="Proteomes" id="UP001596391">
    <property type="component" value="Unassembled WGS sequence"/>
</dbReference>
<dbReference type="InterPro" id="IPR029063">
    <property type="entry name" value="SAM-dependent_MTases_sf"/>
</dbReference>
<dbReference type="Pfam" id="PF05401">
    <property type="entry name" value="NodS"/>
    <property type="match status" value="1"/>
</dbReference>
<keyword evidence="2" id="KW-1185">Reference proteome</keyword>
<protein>
    <submittedName>
        <fullName evidence="1">Nodulation S family protein</fullName>
    </submittedName>
</protein>
<dbReference type="RefSeq" id="WP_263371683.1">
    <property type="nucleotide sequence ID" value="NZ_JAGSYD010000003.1"/>
</dbReference>
<proteinExistence type="predicted"/>
<reference evidence="2" key="1">
    <citation type="journal article" date="2019" name="Int. J. Syst. Evol. Microbiol.">
        <title>The Global Catalogue of Microorganisms (GCM) 10K type strain sequencing project: providing services to taxonomists for standard genome sequencing and annotation.</title>
        <authorList>
            <consortium name="The Broad Institute Genomics Platform"/>
            <consortium name="The Broad Institute Genome Sequencing Center for Infectious Disease"/>
            <person name="Wu L."/>
            <person name="Ma J."/>
        </authorList>
    </citation>
    <scope>NUCLEOTIDE SEQUENCE [LARGE SCALE GENOMIC DNA]</scope>
    <source>
        <strain evidence="2">CGMCC 1.16026</strain>
    </source>
</reference>
<accession>A0ABW1Z803</accession>
<name>A0ABW1Z803_9BACT</name>
<dbReference type="Gene3D" id="3.40.50.150">
    <property type="entry name" value="Vaccinia Virus protein VP39"/>
    <property type="match status" value="1"/>
</dbReference>
<evidence type="ECO:0000313" key="1">
    <source>
        <dbReference type="EMBL" id="MFC6645304.1"/>
    </source>
</evidence>
<dbReference type="InterPro" id="IPR008715">
    <property type="entry name" value="SAM-MeTfrase_NodS-like"/>
</dbReference>
<sequence length="194" mass="21819">MNEPITPSSRAFFEEMYAANPDPWNFACSAYELSRYDALISTLQGQRFKNAFEPGCSIGVLTQRLAPHCDSLFAMDLSLNAVERARQRCARFPHVQVEQGSALEAAPGSIDLLVLSEIGYYFSADVLSEWSDRLIASMVADSTILVAHWLGDSSDHQLGGDEVHAIIGERARHHRYDIALSQRNEDFRLDLWKR</sequence>
<dbReference type="SUPFAM" id="SSF53335">
    <property type="entry name" value="S-adenosyl-L-methionine-dependent methyltransferases"/>
    <property type="match status" value="1"/>
</dbReference>
<dbReference type="EMBL" id="JBHSWI010000001">
    <property type="protein sequence ID" value="MFC6645304.1"/>
    <property type="molecule type" value="Genomic_DNA"/>
</dbReference>